<keyword evidence="6" id="KW-1185">Reference proteome</keyword>
<dbReference type="RefSeq" id="WP_028384876.1">
    <property type="nucleotide sequence ID" value="NZ_CAAAJG010000020.1"/>
</dbReference>
<dbReference type="OrthoDB" id="5649561at2"/>
<dbReference type="PANTHER" id="PTHR24198:SF165">
    <property type="entry name" value="ANKYRIN REPEAT-CONTAINING PROTEIN-RELATED"/>
    <property type="match status" value="1"/>
</dbReference>
<dbReference type="STRING" id="39962.Lmor_3164"/>
<evidence type="ECO:0000313" key="4">
    <source>
        <dbReference type="EMBL" id="KTD31057.1"/>
    </source>
</evidence>
<keyword evidence="1" id="KW-0677">Repeat</keyword>
<dbReference type="Proteomes" id="UP000054985">
    <property type="component" value="Unassembled WGS sequence"/>
</dbReference>
<dbReference type="Gene3D" id="1.25.40.20">
    <property type="entry name" value="Ankyrin repeat-containing domain"/>
    <property type="match status" value="1"/>
</dbReference>
<dbReference type="PROSITE" id="PS50297">
    <property type="entry name" value="ANK_REP_REGION"/>
    <property type="match status" value="2"/>
</dbReference>
<proteinExistence type="predicted"/>
<feature type="repeat" description="ANK" evidence="3">
    <location>
        <begin position="321"/>
        <end position="354"/>
    </location>
</feature>
<reference evidence="5 7" key="2">
    <citation type="submission" date="2018-06" db="EMBL/GenBank/DDBJ databases">
        <authorList>
            <consortium name="Pathogen Informatics"/>
            <person name="Doyle S."/>
        </authorList>
    </citation>
    <scope>NUCLEOTIDE SEQUENCE [LARGE SCALE GENOMIC DNA]</scope>
    <source>
        <strain evidence="5 7">NCTC12239</strain>
    </source>
</reference>
<evidence type="ECO:0000313" key="5">
    <source>
        <dbReference type="EMBL" id="STX63637.1"/>
    </source>
</evidence>
<dbReference type="PROSITE" id="PS50088">
    <property type="entry name" value="ANK_REPEAT"/>
    <property type="match status" value="4"/>
</dbReference>
<gene>
    <name evidence="4" type="ORF">Lmor_3164</name>
    <name evidence="5" type="ORF">NCTC12239_02585</name>
</gene>
<dbReference type="SUPFAM" id="SSF48403">
    <property type="entry name" value="Ankyrin repeat"/>
    <property type="match status" value="1"/>
</dbReference>
<dbReference type="EMBL" id="LNYN01000042">
    <property type="protein sequence ID" value="KTD31057.1"/>
    <property type="molecule type" value="Genomic_DNA"/>
</dbReference>
<keyword evidence="2 3" id="KW-0040">ANK repeat</keyword>
<feature type="repeat" description="ANK" evidence="3">
    <location>
        <begin position="288"/>
        <end position="320"/>
    </location>
</feature>
<dbReference type="PANTHER" id="PTHR24198">
    <property type="entry name" value="ANKYRIN REPEAT AND PROTEIN KINASE DOMAIN-CONTAINING PROTEIN"/>
    <property type="match status" value="1"/>
</dbReference>
<dbReference type="InterPro" id="IPR036770">
    <property type="entry name" value="Ankyrin_rpt-contain_sf"/>
</dbReference>
<reference evidence="4 6" key="1">
    <citation type="submission" date="2015-11" db="EMBL/GenBank/DDBJ databases">
        <title>Genomic analysis of 38 Legionella species identifies large and diverse effector repertoires.</title>
        <authorList>
            <person name="Burstein D."/>
            <person name="Amaro F."/>
            <person name="Zusman T."/>
            <person name="Lifshitz Z."/>
            <person name="Cohen O."/>
            <person name="Gilbert J.A."/>
            <person name="Pupko T."/>
            <person name="Shuman H.A."/>
            <person name="Segal G."/>
        </authorList>
    </citation>
    <scope>NUCLEOTIDE SEQUENCE [LARGE SCALE GENOMIC DNA]</scope>
    <source>
        <strain evidence="4 6">ATCC 43877</strain>
    </source>
</reference>
<dbReference type="SMART" id="SM00248">
    <property type="entry name" value="ANK"/>
    <property type="match status" value="7"/>
</dbReference>
<feature type="repeat" description="ANK" evidence="3">
    <location>
        <begin position="255"/>
        <end position="287"/>
    </location>
</feature>
<protein>
    <submittedName>
        <fullName evidence="5">Ankyrin repeat protein</fullName>
    </submittedName>
</protein>
<evidence type="ECO:0000256" key="3">
    <source>
        <dbReference type="PROSITE-ProRule" id="PRU00023"/>
    </source>
</evidence>
<dbReference type="EMBL" id="UGOG01000001">
    <property type="protein sequence ID" value="STX63637.1"/>
    <property type="molecule type" value="Genomic_DNA"/>
</dbReference>
<dbReference type="Pfam" id="PF12796">
    <property type="entry name" value="Ank_2"/>
    <property type="match status" value="1"/>
</dbReference>
<dbReference type="Pfam" id="PF00023">
    <property type="entry name" value="Ank"/>
    <property type="match status" value="2"/>
</dbReference>
<name>A0A378K012_9GAMM</name>
<organism evidence="5 7">
    <name type="scientific">Legionella moravica</name>
    <dbReference type="NCBI Taxonomy" id="39962"/>
    <lineage>
        <taxon>Bacteria</taxon>
        <taxon>Pseudomonadati</taxon>
        <taxon>Pseudomonadota</taxon>
        <taxon>Gammaproteobacteria</taxon>
        <taxon>Legionellales</taxon>
        <taxon>Legionellaceae</taxon>
        <taxon>Legionella</taxon>
    </lineage>
</organism>
<dbReference type="Proteomes" id="UP000254040">
    <property type="component" value="Unassembled WGS sequence"/>
</dbReference>
<evidence type="ECO:0000313" key="7">
    <source>
        <dbReference type="Proteomes" id="UP000254040"/>
    </source>
</evidence>
<feature type="repeat" description="ANK" evidence="3">
    <location>
        <begin position="111"/>
        <end position="143"/>
    </location>
</feature>
<evidence type="ECO:0000256" key="2">
    <source>
        <dbReference type="ARBA" id="ARBA00023043"/>
    </source>
</evidence>
<evidence type="ECO:0000313" key="6">
    <source>
        <dbReference type="Proteomes" id="UP000054985"/>
    </source>
</evidence>
<dbReference type="AlphaFoldDB" id="A0A378K012"/>
<accession>A0A378K012</accession>
<dbReference type="InterPro" id="IPR002110">
    <property type="entry name" value="Ankyrin_rpt"/>
</dbReference>
<sequence length="388" mass="42825">MNLDTLCEQLGVSSTHSEEHNLQLLERWCLDHVSTDIQINTGSTNERYTQYLELVQYYLEQFAPNIPPDLVKPVPEFDDKTTIEAAAYFGLDRVLVALAPSQELINTPNSFGLTPLHVAAIEGNVHTVQILLDLGADPAQKNNQLQMPIFNALQLPVLYENELRESKIKIYQLLKKADPDTLNNQDSSGDTVLQKMAVHDFSTLINDLISTHPNLAYTMNNHSHYPIHTALLNNSIHCAGILLRDKEMVQVADSKGRVPLHYAARYNGVDMIALCLAASPDSDPVDVEGKTPFMLAAEVGNLDAMQALLDRGANAQLTDNQGKTALHLAAEQMEMSAVRWLLAHTKIDVNASDNHQQTALSISERAGNDKISELLLGRGALSSVTLRH</sequence>
<evidence type="ECO:0000256" key="1">
    <source>
        <dbReference type="ARBA" id="ARBA00022737"/>
    </source>
</evidence>